<gene>
    <name evidence="8" type="ORF">DI09_25p180</name>
</gene>
<feature type="transmembrane region" description="Helical" evidence="6">
    <location>
        <begin position="200"/>
        <end position="219"/>
    </location>
</feature>
<feature type="transmembrane region" description="Helical" evidence="6">
    <location>
        <begin position="65"/>
        <end position="84"/>
    </location>
</feature>
<dbReference type="RefSeq" id="XP_013238285.1">
    <property type="nucleotide sequence ID" value="XM_013382831.1"/>
</dbReference>
<keyword evidence="9" id="KW-1185">Reference proteome</keyword>
<feature type="transmembrane region" description="Helical" evidence="6">
    <location>
        <begin position="90"/>
        <end position="110"/>
    </location>
</feature>
<evidence type="ECO:0000256" key="4">
    <source>
        <dbReference type="ARBA" id="ARBA00022989"/>
    </source>
</evidence>
<evidence type="ECO:0000256" key="6">
    <source>
        <dbReference type="SAM" id="Phobius"/>
    </source>
</evidence>
<dbReference type="EMBL" id="JMKJ01000177">
    <property type="protein sequence ID" value="KGG51858.1"/>
    <property type="molecule type" value="Genomic_DNA"/>
</dbReference>
<dbReference type="GeneID" id="25259256"/>
<evidence type="ECO:0000259" key="7">
    <source>
        <dbReference type="Pfam" id="PF12832"/>
    </source>
</evidence>
<dbReference type="InterPro" id="IPR036259">
    <property type="entry name" value="MFS_trans_sf"/>
</dbReference>
<dbReference type="VEuPathDB" id="MicrosporidiaDB:DI09_25p180"/>
<dbReference type="SUPFAM" id="SSF103473">
    <property type="entry name" value="MFS general substrate transporter"/>
    <property type="match status" value="1"/>
</dbReference>
<evidence type="ECO:0000256" key="5">
    <source>
        <dbReference type="ARBA" id="ARBA00023136"/>
    </source>
</evidence>
<comment type="subcellular location">
    <subcellularLocation>
        <location evidence="1">Membrane</location>
        <topology evidence="1">Multi-pass membrane protein</topology>
    </subcellularLocation>
</comment>
<evidence type="ECO:0000313" key="8">
    <source>
        <dbReference type="EMBL" id="KGG51858.1"/>
    </source>
</evidence>
<evidence type="ECO:0000256" key="3">
    <source>
        <dbReference type="ARBA" id="ARBA00022692"/>
    </source>
</evidence>
<evidence type="ECO:0000256" key="1">
    <source>
        <dbReference type="ARBA" id="ARBA00004141"/>
    </source>
</evidence>
<dbReference type="Gene3D" id="1.20.1250.20">
    <property type="entry name" value="MFS general substrate transporter like domains"/>
    <property type="match status" value="2"/>
</dbReference>
<dbReference type="InterPro" id="IPR051717">
    <property type="entry name" value="MFS_MFSD6"/>
</dbReference>
<dbReference type="Proteomes" id="UP000029725">
    <property type="component" value="Unassembled WGS sequence"/>
</dbReference>
<dbReference type="HOGENOM" id="CLU_052848_0_0_1"/>
<feature type="transmembrane region" description="Helical" evidence="6">
    <location>
        <begin position="297"/>
        <end position="318"/>
    </location>
</feature>
<dbReference type="PANTHER" id="PTHR16172">
    <property type="entry name" value="MAJOR FACILITATOR SUPERFAMILY DOMAIN-CONTAINING PROTEIN 6-LIKE"/>
    <property type="match status" value="1"/>
</dbReference>
<dbReference type="OrthoDB" id="515887at2759"/>
<feature type="transmembrane region" description="Helical" evidence="6">
    <location>
        <begin position="324"/>
        <end position="348"/>
    </location>
</feature>
<comment type="caution">
    <text evidence="8">The sequence shown here is derived from an EMBL/GenBank/DDBJ whole genome shotgun (WGS) entry which is preliminary data.</text>
</comment>
<sequence length="378" mass="41500">MLVALTLTSSGVFFLLLIPNLPQLTSMIIVGVYILFATAMPPLIDRLVLEDLTAKGYSKDLYSRQRLFCTIAYGIVTFGVGYFIKLYGYHVMFISLAIFAAVFVGYTLLFTRADPKSEHIESTQNSAGGSSPATASDATGTKEDIEALSATKESKPSIWTLLSDFNYIFFLVIILINGFARFFLSFFLNLYFTENVKMNPVQSSIAAIMGLLFEIAIFFKAKDLLSSLGIHWMLILGQLAMTVRLWIYYVIPPRVEFLYVFLCVELLKGINFGFIQPSAVKLSSQYAPPGLMGTCQGIYNGVFTGLGGFTAGMFAKLFMTPTNFASLLLVVASISTVGLVLFIVKYLLIDKTISLPFISAAKPAKPPSTRLQTAGGQN</sequence>
<dbReference type="PANTHER" id="PTHR16172:SF41">
    <property type="entry name" value="MAJOR FACILITATOR SUPERFAMILY DOMAIN-CONTAINING PROTEIN 6-LIKE"/>
    <property type="match status" value="1"/>
</dbReference>
<accession>A0A098VS54</accession>
<protein>
    <recommendedName>
        <fullName evidence="7">Major facilitator superfamily associated domain-containing protein</fullName>
    </recommendedName>
</protein>
<reference evidence="8 9" key="1">
    <citation type="submission" date="2014-04" db="EMBL/GenBank/DDBJ databases">
        <title>A new species of microsporidia sheds light on the evolution of extreme parasitism.</title>
        <authorList>
            <person name="Haag K.L."/>
            <person name="James T.Y."/>
            <person name="Larsson R."/>
            <person name="Schaer T.M."/>
            <person name="Refardt D."/>
            <person name="Pombert J.-F."/>
            <person name="Ebert D."/>
        </authorList>
    </citation>
    <scope>NUCLEOTIDE SEQUENCE [LARGE SCALE GENOMIC DNA]</scope>
    <source>
        <strain evidence="8 9">UGP3</strain>
        <tissue evidence="8">Spores</tissue>
    </source>
</reference>
<feature type="transmembrane region" description="Helical" evidence="6">
    <location>
        <begin position="257"/>
        <end position="276"/>
    </location>
</feature>
<keyword evidence="5 6" id="KW-0472">Membrane</keyword>
<evidence type="ECO:0000256" key="2">
    <source>
        <dbReference type="ARBA" id="ARBA00005241"/>
    </source>
</evidence>
<feature type="transmembrane region" description="Helical" evidence="6">
    <location>
        <begin position="231"/>
        <end position="251"/>
    </location>
</feature>
<keyword evidence="4 6" id="KW-1133">Transmembrane helix</keyword>
<feature type="transmembrane region" description="Helical" evidence="6">
    <location>
        <begin position="24"/>
        <end position="44"/>
    </location>
</feature>
<feature type="domain" description="Major facilitator superfamily associated" evidence="7">
    <location>
        <begin position="3"/>
        <end position="311"/>
    </location>
</feature>
<comment type="similarity">
    <text evidence="2">Belongs to the major facilitator superfamily. MFSD6 family.</text>
</comment>
<name>A0A098VS54_9MICR</name>
<dbReference type="Pfam" id="PF12832">
    <property type="entry name" value="MFS_1_like"/>
    <property type="match status" value="1"/>
</dbReference>
<proteinExistence type="inferred from homology"/>
<feature type="transmembrane region" description="Helical" evidence="6">
    <location>
        <begin position="165"/>
        <end position="188"/>
    </location>
</feature>
<dbReference type="AlphaFoldDB" id="A0A098VS54"/>
<organism evidence="8 9">
    <name type="scientific">Mitosporidium daphniae</name>
    <dbReference type="NCBI Taxonomy" id="1485682"/>
    <lineage>
        <taxon>Eukaryota</taxon>
        <taxon>Fungi</taxon>
        <taxon>Fungi incertae sedis</taxon>
        <taxon>Microsporidia</taxon>
        <taxon>Mitosporidium</taxon>
    </lineage>
</organism>
<keyword evidence="3 6" id="KW-0812">Transmembrane</keyword>
<evidence type="ECO:0000313" key="9">
    <source>
        <dbReference type="Proteomes" id="UP000029725"/>
    </source>
</evidence>
<dbReference type="InterPro" id="IPR024989">
    <property type="entry name" value="MFS_assoc_dom"/>
</dbReference>
<dbReference type="GO" id="GO:0016020">
    <property type="term" value="C:membrane"/>
    <property type="evidence" value="ECO:0007669"/>
    <property type="project" value="UniProtKB-SubCell"/>
</dbReference>